<keyword evidence="1" id="KW-0808">Transferase</keyword>
<dbReference type="Gene3D" id="3.40.250.10">
    <property type="entry name" value="Rhodanese-like domain"/>
    <property type="match status" value="2"/>
</dbReference>
<feature type="domain" description="Rhodanese" evidence="3">
    <location>
        <begin position="13"/>
        <end position="131"/>
    </location>
</feature>
<proteinExistence type="predicted"/>
<protein>
    <recommendedName>
        <fullName evidence="3">Rhodanese domain-containing protein</fullName>
    </recommendedName>
</protein>
<organism evidence="4 5">
    <name type="scientific">Alicyclobacillus ferrooxydans</name>
    <dbReference type="NCBI Taxonomy" id="471514"/>
    <lineage>
        <taxon>Bacteria</taxon>
        <taxon>Bacillati</taxon>
        <taxon>Bacillota</taxon>
        <taxon>Bacilli</taxon>
        <taxon>Bacillales</taxon>
        <taxon>Alicyclobacillaceae</taxon>
        <taxon>Alicyclobacillus</taxon>
    </lineage>
</organism>
<sequence>MLIEPKDLADLISQGAVTVFDCRFSLAQPKQGFEDYLSGHIPEAHYLNLEYDLSGPVREHGGRHPLPNLHEFLAKVAKAGLSSEKTVVVYDAGGGMAQRAWWLFEYVGHPDVQVLNGGFGAWQEAGLPISVEVPTASTGSFTPKIHTDAIVSVDDVEQMVAGERPDLLVDARAAARFLGEVEPIDKVAGHIPGAWNRSWEDGVDASGRWKGREAQRERFAKLLETSRPLVMYCGSGVTACANLFALRIAGVSNAKLYPGSWSDWSSYPDHGVETTNPEGSN</sequence>
<dbReference type="EMBL" id="LJCO01000052">
    <property type="protein sequence ID" value="KPV43357.1"/>
    <property type="molecule type" value="Genomic_DNA"/>
</dbReference>
<accession>A0A0N8PP52</accession>
<dbReference type="InterPro" id="IPR036873">
    <property type="entry name" value="Rhodanese-like_dom_sf"/>
</dbReference>
<evidence type="ECO:0000259" key="3">
    <source>
        <dbReference type="PROSITE" id="PS50206"/>
    </source>
</evidence>
<dbReference type="OrthoDB" id="9770030at2"/>
<comment type="caution">
    <text evidence="4">The sequence shown here is derived from an EMBL/GenBank/DDBJ whole genome shotgun (WGS) entry which is preliminary data.</text>
</comment>
<dbReference type="PATRIC" id="fig|471514.4.peg.2421"/>
<feature type="domain" description="Rhodanese" evidence="3">
    <location>
        <begin position="162"/>
        <end position="273"/>
    </location>
</feature>
<dbReference type="CDD" id="cd01448">
    <property type="entry name" value="TST_Repeat_1"/>
    <property type="match status" value="1"/>
</dbReference>
<dbReference type="RefSeq" id="WP_054969593.1">
    <property type="nucleotide sequence ID" value="NZ_LJCO01000052.1"/>
</dbReference>
<evidence type="ECO:0000256" key="2">
    <source>
        <dbReference type="ARBA" id="ARBA00022737"/>
    </source>
</evidence>
<keyword evidence="2" id="KW-0677">Repeat</keyword>
<dbReference type="Proteomes" id="UP000050482">
    <property type="component" value="Unassembled WGS sequence"/>
</dbReference>
<dbReference type="CDD" id="cd01449">
    <property type="entry name" value="TST_Repeat_2"/>
    <property type="match status" value="1"/>
</dbReference>
<dbReference type="Pfam" id="PF00581">
    <property type="entry name" value="Rhodanese"/>
    <property type="match status" value="2"/>
</dbReference>
<dbReference type="InterPro" id="IPR001763">
    <property type="entry name" value="Rhodanese-like_dom"/>
</dbReference>
<dbReference type="PROSITE" id="PS50206">
    <property type="entry name" value="RHODANESE_3"/>
    <property type="match status" value="2"/>
</dbReference>
<dbReference type="GO" id="GO:0004792">
    <property type="term" value="F:thiosulfate-cyanide sulfurtransferase activity"/>
    <property type="evidence" value="ECO:0007669"/>
    <property type="project" value="TreeGrafter"/>
</dbReference>
<keyword evidence="5" id="KW-1185">Reference proteome</keyword>
<dbReference type="InterPro" id="IPR045078">
    <property type="entry name" value="TST/MPST-like"/>
</dbReference>
<reference evidence="4 5" key="1">
    <citation type="submission" date="2015-09" db="EMBL/GenBank/DDBJ databases">
        <title>Draft genome sequence of Alicyclobacillus ferrooxydans DSM 22381.</title>
        <authorList>
            <person name="Hemp J."/>
        </authorList>
    </citation>
    <scope>NUCLEOTIDE SEQUENCE [LARGE SCALE GENOMIC DNA]</scope>
    <source>
        <strain evidence="4 5">TC-34</strain>
    </source>
</reference>
<name>A0A0N8PP52_9BACL</name>
<dbReference type="PANTHER" id="PTHR11364">
    <property type="entry name" value="THIOSULFATE SULFERTANSFERASE"/>
    <property type="match status" value="1"/>
</dbReference>
<dbReference type="AlphaFoldDB" id="A0A0N8PP52"/>
<dbReference type="STRING" id="471514.AN477_13000"/>
<dbReference type="PANTHER" id="PTHR11364:SF27">
    <property type="entry name" value="SULFURTRANSFERASE"/>
    <property type="match status" value="1"/>
</dbReference>
<gene>
    <name evidence="4" type="ORF">AN477_13000</name>
</gene>
<evidence type="ECO:0000313" key="5">
    <source>
        <dbReference type="Proteomes" id="UP000050482"/>
    </source>
</evidence>
<dbReference type="SMART" id="SM00450">
    <property type="entry name" value="RHOD"/>
    <property type="match status" value="2"/>
</dbReference>
<evidence type="ECO:0000313" key="4">
    <source>
        <dbReference type="EMBL" id="KPV43357.1"/>
    </source>
</evidence>
<dbReference type="SUPFAM" id="SSF52821">
    <property type="entry name" value="Rhodanese/Cell cycle control phosphatase"/>
    <property type="match status" value="2"/>
</dbReference>
<evidence type="ECO:0000256" key="1">
    <source>
        <dbReference type="ARBA" id="ARBA00022679"/>
    </source>
</evidence>